<protein>
    <submittedName>
        <fullName evidence="2">Glycosyltransferase involved in cell wall biosynthesis</fullName>
    </submittedName>
</protein>
<proteinExistence type="predicted"/>
<reference evidence="2 3" key="1">
    <citation type="submission" date="2020-08" db="EMBL/GenBank/DDBJ databases">
        <title>Genomic Encyclopedia of Type Strains, Phase IV (KMG-IV): sequencing the most valuable type-strain genomes for metagenomic binning, comparative biology and taxonomic classification.</title>
        <authorList>
            <person name="Goeker M."/>
        </authorList>
    </citation>
    <scope>NUCLEOTIDE SEQUENCE [LARGE SCALE GENOMIC DNA]</scope>
    <source>
        <strain evidence="2 3">DSM 21793</strain>
    </source>
</reference>
<sequence length="322" mass="35785">MSASVAVIIPTYNHAHYLAAAIESALGQTTPPTEIIVVDDGSRDDPAAVTAAYSSVKLIRQENQGLSAARNTGMRAATSEYLVFLDADDQLMPDALAKQLELFAQHPDCGMVYGSYCYVDAVTRQITPVTLFPPGEDPFATFLRCNCIGMHATVMYRADRLQAVGAFDASLRACEDYDTYLRMSRNYAIAARPEMMAEYWQHDQNMSRDSAMMLRSVLGVVRRYRSAAEERPEWRAAVREGEARWIRFYSDTWLMNLLANRKPAGLAPLMRQAIGITRIAPRALPASAARMAISNARERLRSVRSALRRRRAQRAGGQNGPA</sequence>
<dbReference type="Pfam" id="PF00535">
    <property type="entry name" value="Glycos_transf_2"/>
    <property type="match status" value="1"/>
</dbReference>
<dbReference type="InterPro" id="IPR001173">
    <property type="entry name" value="Glyco_trans_2-like"/>
</dbReference>
<keyword evidence="2" id="KW-0808">Transferase</keyword>
<keyword evidence="3" id="KW-1185">Reference proteome</keyword>
<dbReference type="GO" id="GO:0016740">
    <property type="term" value="F:transferase activity"/>
    <property type="evidence" value="ECO:0007669"/>
    <property type="project" value="UniProtKB-KW"/>
</dbReference>
<comment type="caution">
    <text evidence="2">The sequence shown here is derived from an EMBL/GenBank/DDBJ whole genome shotgun (WGS) entry which is preliminary data.</text>
</comment>
<feature type="domain" description="Glycosyltransferase 2-like" evidence="1">
    <location>
        <begin position="7"/>
        <end position="130"/>
    </location>
</feature>
<dbReference type="SUPFAM" id="SSF53448">
    <property type="entry name" value="Nucleotide-diphospho-sugar transferases"/>
    <property type="match status" value="1"/>
</dbReference>
<evidence type="ECO:0000259" key="1">
    <source>
        <dbReference type="Pfam" id="PF00535"/>
    </source>
</evidence>
<evidence type="ECO:0000313" key="3">
    <source>
        <dbReference type="Proteomes" id="UP000530564"/>
    </source>
</evidence>
<dbReference type="PANTHER" id="PTHR43685:SF2">
    <property type="entry name" value="GLYCOSYLTRANSFERASE 2-LIKE DOMAIN-CONTAINING PROTEIN"/>
    <property type="match status" value="1"/>
</dbReference>
<dbReference type="Gene3D" id="3.90.550.10">
    <property type="entry name" value="Spore Coat Polysaccharide Biosynthesis Protein SpsA, Chain A"/>
    <property type="match status" value="1"/>
</dbReference>
<gene>
    <name evidence="2" type="ORF">GGQ61_002405</name>
</gene>
<dbReference type="InterPro" id="IPR029044">
    <property type="entry name" value="Nucleotide-diphossugar_trans"/>
</dbReference>
<dbReference type="EMBL" id="JACIDK010000003">
    <property type="protein sequence ID" value="MBB3891677.1"/>
    <property type="molecule type" value="Genomic_DNA"/>
</dbReference>
<organism evidence="2 3">
    <name type="scientific">Phenylobacterium haematophilum</name>
    <dbReference type="NCBI Taxonomy" id="98513"/>
    <lineage>
        <taxon>Bacteria</taxon>
        <taxon>Pseudomonadati</taxon>
        <taxon>Pseudomonadota</taxon>
        <taxon>Alphaproteobacteria</taxon>
        <taxon>Caulobacterales</taxon>
        <taxon>Caulobacteraceae</taxon>
        <taxon>Phenylobacterium</taxon>
    </lineage>
</organism>
<accession>A0A840A2Z0</accession>
<dbReference type="AlphaFoldDB" id="A0A840A2Z0"/>
<dbReference type="PANTHER" id="PTHR43685">
    <property type="entry name" value="GLYCOSYLTRANSFERASE"/>
    <property type="match status" value="1"/>
</dbReference>
<dbReference type="InterPro" id="IPR050834">
    <property type="entry name" value="Glycosyltransf_2"/>
</dbReference>
<dbReference type="Proteomes" id="UP000530564">
    <property type="component" value="Unassembled WGS sequence"/>
</dbReference>
<dbReference type="RefSeq" id="WP_183773003.1">
    <property type="nucleotide sequence ID" value="NZ_JACIDK010000003.1"/>
</dbReference>
<dbReference type="CDD" id="cd00761">
    <property type="entry name" value="Glyco_tranf_GTA_type"/>
    <property type="match status" value="1"/>
</dbReference>
<name>A0A840A2Z0_9CAUL</name>
<evidence type="ECO:0000313" key="2">
    <source>
        <dbReference type="EMBL" id="MBB3891677.1"/>
    </source>
</evidence>
<dbReference type="GO" id="GO:0044010">
    <property type="term" value="P:single-species biofilm formation"/>
    <property type="evidence" value="ECO:0007669"/>
    <property type="project" value="TreeGrafter"/>
</dbReference>